<protein>
    <submittedName>
        <fullName evidence="2">Phosphotransferase family protein</fullName>
    </submittedName>
</protein>
<evidence type="ECO:0000259" key="1">
    <source>
        <dbReference type="Pfam" id="PF01636"/>
    </source>
</evidence>
<dbReference type="PANTHER" id="PTHR21310:SF40">
    <property type="entry name" value="AMINOGLYCOSIDE PHOSPHOTRANSFERASE DOMAIN-CONTAINING PROTEIN-RELATED"/>
    <property type="match status" value="1"/>
</dbReference>
<reference evidence="3" key="1">
    <citation type="journal article" date="2019" name="Int. J. Syst. Evol. Microbiol.">
        <title>The Global Catalogue of Microorganisms (GCM) 10K type strain sequencing project: providing services to taxonomists for standard genome sequencing and annotation.</title>
        <authorList>
            <consortium name="The Broad Institute Genomics Platform"/>
            <consortium name="The Broad Institute Genome Sequencing Center for Infectious Disease"/>
            <person name="Wu L."/>
            <person name="Ma J."/>
        </authorList>
    </citation>
    <scope>NUCLEOTIDE SEQUENCE [LARGE SCALE GENOMIC DNA]</scope>
    <source>
        <strain evidence="3">JCM 18303</strain>
    </source>
</reference>
<dbReference type="SUPFAM" id="SSF56112">
    <property type="entry name" value="Protein kinase-like (PK-like)"/>
    <property type="match status" value="1"/>
</dbReference>
<keyword evidence="3" id="KW-1185">Reference proteome</keyword>
<dbReference type="CDD" id="cd05154">
    <property type="entry name" value="ACAD10_11_N-like"/>
    <property type="match status" value="1"/>
</dbReference>
<dbReference type="InterPro" id="IPR051678">
    <property type="entry name" value="AGP_Transferase"/>
</dbReference>
<dbReference type="InterPro" id="IPR041726">
    <property type="entry name" value="ACAD10_11_N"/>
</dbReference>
<accession>A0ABP9R9L4</accession>
<dbReference type="RefSeq" id="WP_185065505.1">
    <property type="nucleotide sequence ID" value="NZ_BAABJP010000055.1"/>
</dbReference>
<proteinExistence type="predicted"/>
<gene>
    <name evidence="2" type="ORF">GCM10023321_73740</name>
</gene>
<dbReference type="InterPro" id="IPR002575">
    <property type="entry name" value="Aminoglycoside_PTrfase"/>
</dbReference>
<evidence type="ECO:0000313" key="2">
    <source>
        <dbReference type="EMBL" id="GAA5173015.1"/>
    </source>
</evidence>
<dbReference type="Gene3D" id="3.30.200.20">
    <property type="entry name" value="Phosphorylase Kinase, domain 1"/>
    <property type="match status" value="1"/>
</dbReference>
<feature type="domain" description="Aminoglycoside phosphotransferase" evidence="1">
    <location>
        <begin position="30"/>
        <end position="253"/>
    </location>
</feature>
<organism evidence="2 3">
    <name type="scientific">Pseudonocardia eucalypti</name>
    <dbReference type="NCBI Taxonomy" id="648755"/>
    <lineage>
        <taxon>Bacteria</taxon>
        <taxon>Bacillati</taxon>
        <taxon>Actinomycetota</taxon>
        <taxon>Actinomycetes</taxon>
        <taxon>Pseudonocardiales</taxon>
        <taxon>Pseudonocardiaceae</taxon>
        <taxon>Pseudonocardia</taxon>
    </lineage>
</organism>
<name>A0ABP9R9L4_9PSEU</name>
<comment type="caution">
    <text evidence="2">The sequence shown here is derived from an EMBL/GenBank/DDBJ whole genome shotgun (WGS) entry which is preliminary data.</text>
</comment>
<evidence type="ECO:0000313" key="3">
    <source>
        <dbReference type="Proteomes" id="UP001428817"/>
    </source>
</evidence>
<dbReference type="Proteomes" id="UP001428817">
    <property type="component" value="Unassembled WGS sequence"/>
</dbReference>
<dbReference type="EMBL" id="BAABJP010000055">
    <property type="protein sequence ID" value="GAA5173015.1"/>
    <property type="molecule type" value="Genomic_DNA"/>
</dbReference>
<dbReference type="Gene3D" id="3.90.1200.10">
    <property type="match status" value="1"/>
</dbReference>
<dbReference type="PANTHER" id="PTHR21310">
    <property type="entry name" value="AMINOGLYCOSIDE PHOSPHOTRANSFERASE-RELATED-RELATED"/>
    <property type="match status" value="1"/>
</dbReference>
<dbReference type="Pfam" id="PF01636">
    <property type="entry name" value="APH"/>
    <property type="match status" value="1"/>
</dbReference>
<dbReference type="InterPro" id="IPR011009">
    <property type="entry name" value="Kinase-like_dom_sf"/>
</dbReference>
<sequence length="345" mass="37147">MTSALAGIDTARVADWLAAHVPGLVAPVEFELVAGGRSNLTYRVTDAAGTRYALRRPPTGGVLSTAHDMSREWLFVSALAPTDVPVAPPLAYCADESVTGAAFYVMGFVDGLVLADQEAGLELPVAARERAGMDVVDVLVRLHELDPAAVGLGDIVRSTGYVERQLRRWHRQVQHSSVSYLDLLGEVHDLLAAKVPPQSSGIVHGDYRPGNMAFDPDGRVVAIFDWELATSGDPLADLGWLVSTWQEPGEPTPGTTDGPSTAPGFPDRAALVARYAQRSGRDVSDLPYFVAFNRWRAACIVAGVSARYEAGVMADDGYRESARERAEAARELVELAREGLRPRRS</sequence>